<organism evidence="5 6">
    <name type="scientific">Microtus ochrogaster</name>
    <name type="common">Prairie vole</name>
    <dbReference type="NCBI Taxonomy" id="79684"/>
    <lineage>
        <taxon>Eukaryota</taxon>
        <taxon>Metazoa</taxon>
        <taxon>Chordata</taxon>
        <taxon>Craniata</taxon>
        <taxon>Vertebrata</taxon>
        <taxon>Euteleostomi</taxon>
        <taxon>Mammalia</taxon>
        <taxon>Eutheria</taxon>
        <taxon>Euarchontoglires</taxon>
        <taxon>Glires</taxon>
        <taxon>Rodentia</taxon>
        <taxon>Myomorpha</taxon>
        <taxon>Muroidea</taxon>
        <taxon>Cricetidae</taxon>
        <taxon>Arvicolinae</taxon>
        <taxon>Microtus</taxon>
    </lineage>
</organism>
<keyword evidence="3" id="KW-0472">Membrane</keyword>
<name>A0ABM1AUM9_MICOH</name>
<evidence type="ECO:0000313" key="6">
    <source>
        <dbReference type="RefSeq" id="XP_013208613.1"/>
    </source>
</evidence>
<dbReference type="InterPro" id="IPR036179">
    <property type="entry name" value="Ig-like_dom_sf"/>
</dbReference>
<feature type="domain" description="Ig-like" evidence="4">
    <location>
        <begin position="65"/>
        <end position="161"/>
    </location>
</feature>
<evidence type="ECO:0000256" key="1">
    <source>
        <dbReference type="ARBA" id="ARBA00023157"/>
    </source>
</evidence>
<evidence type="ECO:0000313" key="5">
    <source>
        <dbReference type="Proteomes" id="UP000694915"/>
    </source>
</evidence>
<dbReference type="SMART" id="SM00407">
    <property type="entry name" value="IGc1"/>
    <property type="match status" value="2"/>
</dbReference>
<dbReference type="SUPFAM" id="SSF48726">
    <property type="entry name" value="Immunoglobulin"/>
    <property type="match status" value="4"/>
</dbReference>
<dbReference type="InterPro" id="IPR003597">
    <property type="entry name" value="Ig_C1-set"/>
</dbReference>
<feature type="domain" description="Ig-like" evidence="4">
    <location>
        <begin position="170"/>
        <end position="249"/>
    </location>
</feature>
<evidence type="ECO:0000256" key="3">
    <source>
        <dbReference type="SAM" id="Phobius"/>
    </source>
</evidence>
<dbReference type="PROSITE" id="PS50835">
    <property type="entry name" value="IG_LIKE"/>
    <property type="match status" value="3"/>
</dbReference>
<keyword evidence="1" id="KW-1015">Disulfide bond</keyword>
<keyword evidence="5" id="KW-1185">Reference proteome</keyword>
<dbReference type="InterPro" id="IPR013783">
    <property type="entry name" value="Ig-like_fold"/>
</dbReference>
<dbReference type="Gene3D" id="2.60.40.10">
    <property type="entry name" value="Immunoglobulins"/>
    <property type="match status" value="4"/>
</dbReference>
<feature type="transmembrane region" description="Helical" evidence="3">
    <location>
        <begin position="492"/>
        <end position="516"/>
    </location>
</feature>
<evidence type="ECO:0000259" key="4">
    <source>
        <dbReference type="PROSITE" id="PS50835"/>
    </source>
</evidence>
<keyword evidence="3" id="KW-1133">Transmembrane helix</keyword>
<feature type="domain" description="Ig-like" evidence="4">
    <location>
        <begin position="380"/>
        <end position="473"/>
    </location>
</feature>
<keyword evidence="2" id="KW-0325">Glycoprotein</keyword>
<dbReference type="RefSeq" id="XP_013208613.1">
    <property type="nucleotide sequence ID" value="XM_013353159.1"/>
</dbReference>
<proteinExistence type="predicted"/>
<reference evidence="6" key="1">
    <citation type="submission" date="2025-08" db="UniProtKB">
        <authorList>
            <consortium name="RefSeq"/>
        </authorList>
    </citation>
    <scope>IDENTIFICATION</scope>
</reference>
<accession>A0ABM1AUM9</accession>
<dbReference type="GeneID" id="101989326"/>
<dbReference type="PANTHER" id="PTHR19971">
    <property type="entry name" value="SIGNAL-REGULATORY PROTEIN BETA"/>
    <property type="match status" value="1"/>
</dbReference>
<dbReference type="Proteomes" id="UP000694915">
    <property type="component" value="Unplaced"/>
</dbReference>
<dbReference type="InterPro" id="IPR051755">
    <property type="entry name" value="Ig-like_CS_Receptor"/>
</dbReference>
<keyword evidence="3" id="KW-0812">Transmembrane</keyword>
<sequence>MAMGTTDLNTDRLWLWQGRRLRNGPKPQLRYGWPWVAVLATLVEDIKMALGVSLGICTAFGDGKPFISLNGPDKRKKTGTSDLVPFNCTAGPFSSRNLSFNWLKDNNELPASAPELVPISNVSFYVTSKAWVPLIKQDILSQITCEVTHEDLDEPLTMTINLSHVILVVPTVKITKEPPGIHDHAHQRVTLTCHVNHFYPPIRQLTWTKNNNKMLTVEHLQNTRNSDGTYSLKHTLQEDAMSDESTFSCWVFQSDQPPLWVNITLGAQHPTKGRGRKDYANHLEGPLQRYSPGTSIQLKYTSSELPTRQVTVTWLKNNHSLLQTQTHVLSSGKGYNVTSSVLVPLERSDILSSVLCRVEHKSSVVFQKVITLDQYLRVPPAVRVSQSSALSSLVTVTCHVQRFYPQNVYLTWLVDCHVLKRLEQPTPKRNKDGSYTLEILQSINTSLQRPDQVLTCKVEHEAQPPIQASIIFSAPSYITSKAVGSLSSEKSIHIFVAFLLCFKLLLVVSALATYMYKRWSL</sequence>
<evidence type="ECO:0000256" key="2">
    <source>
        <dbReference type="ARBA" id="ARBA00023180"/>
    </source>
</evidence>
<dbReference type="Pfam" id="PF07654">
    <property type="entry name" value="C1-set"/>
    <property type="match status" value="3"/>
</dbReference>
<dbReference type="InterPro" id="IPR007110">
    <property type="entry name" value="Ig-like_dom"/>
</dbReference>
<gene>
    <name evidence="6" type="primary">LOC101989326</name>
</gene>
<protein>
    <submittedName>
        <fullName evidence="6">Signal-regulatory protein gamma</fullName>
    </submittedName>
</protein>